<dbReference type="Gene3D" id="1.20.1200.10">
    <property type="entry name" value="Cobalamin adenosyltransferase-like"/>
    <property type="match status" value="1"/>
</dbReference>
<proteinExistence type="inferred from homology"/>
<organism evidence="7 8">
    <name type="scientific">Felis catus</name>
    <name type="common">Cat</name>
    <name type="synonym">Felis silvestris catus</name>
    <dbReference type="NCBI Taxonomy" id="9685"/>
    <lineage>
        <taxon>Eukaryota</taxon>
        <taxon>Metazoa</taxon>
        <taxon>Chordata</taxon>
        <taxon>Craniata</taxon>
        <taxon>Vertebrata</taxon>
        <taxon>Euteleostomi</taxon>
        <taxon>Mammalia</taxon>
        <taxon>Eutheria</taxon>
        <taxon>Laurasiatheria</taxon>
        <taxon>Carnivora</taxon>
        <taxon>Feliformia</taxon>
        <taxon>Felidae</taxon>
        <taxon>Felinae</taxon>
        <taxon>Felis</taxon>
    </lineage>
</organism>
<evidence type="ECO:0000313" key="8">
    <source>
        <dbReference type="Proteomes" id="UP000823872"/>
    </source>
</evidence>
<feature type="domain" description="Cobalamin adenosyltransferase-like" evidence="6">
    <location>
        <begin position="52"/>
        <end position="215"/>
    </location>
</feature>
<reference evidence="7" key="3">
    <citation type="submission" date="2025-09" db="UniProtKB">
        <authorList>
            <consortium name="Ensembl"/>
        </authorList>
    </citation>
    <scope>IDENTIFICATION</scope>
    <source>
        <strain evidence="7">breed Abyssinian</strain>
    </source>
</reference>
<dbReference type="SUPFAM" id="SSF89028">
    <property type="entry name" value="Cobalamin adenosyltransferase-like"/>
    <property type="match status" value="1"/>
</dbReference>
<evidence type="ECO:0000313" key="7">
    <source>
        <dbReference type="Ensembl" id="ENSFCTP00005058291.1"/>
    </source>
</evidence>
<sequence>MAVWGLGSRLGLRGGLGAGRLLCPRFQSRGPQGVEDGDGPQPSLKTSKIPKIYTKTGDKGFSSTFTGERRPKDDQVFEAVGTTDELSSAIGFAVELVAEKGHPFAEELQKIQCSLQDIGSALATPRSSAREAHLRCAAFEAGPILELEQWIDRYSSQLPPLTAFILPSGGKSSSALHFCRAVCRRAERRVVPLVQMGETDANVAKFLNRYSDGIWRVPLSKTRHVAGAHTFISTEGRRRARRVGHRDAAENEAGTVPVPGEVKVSSGEAVVKTRSTQHKNKGTVQ</sequence>
<evidence type="ECO:0000256" key="4">
    <source>
        <dbReference type="RuleBase" id="RU366026"/>
    </source>
</evidence>
<feature type="region of interest" description="Disordered" evidence="5">
    <location>
        <begin position="27"/>
        <end position="68"/>
    </location>
</feature>
<evidence type="ECO:0000259" key="6">
    <source>
        <dbReference type="Pfam" id="PF01923"/>
    </source>
</evidence>
<name>A0ABI8AGN0_FELCA</name>
<keyword evidence="1 4" id="KW-0808">Transferase</keyword>
<keyword evidence="2 4" id="KW-0547">Nucleotide-binding</keyword>
<dbReference type="PANTHER" id="PTHR12213:SF0">
    <property type="entry name" value="CORRINOID ADENOSYLTRANSFERASE MMAB"/>
    <property type="match status" value="1"/>
</dbReference>
<dbReference type="GeneTree" id="ENSGT00390000008432"/>
<dbReference type="Ensembl" id="ENSFCTT00005085591.1">
    <property type="protein sequence ID" value="ENSFCTP00005058291.1"/>
    <property type="gene ID" value="ENSFCTG00005030687.1"/>
</dbReference>
<keyword evidence="3 4" id="KW-0067">ATP-binding</keyword>
<evidence type="ECO:0000256" key="3">
    <source>
        <dbReference type="ARBA" id="ARBA00022840"/>
    </source>
</evidence>
<evidence type="ECO:0000256" key="5">
    <source>
        <dbReference type="SAM" id="MobiDB-lite"/>
    </source>
</evidence>
<evidence type="ECO:0000256" key="1">
    <source>
        <dbReference type="ARBA" id="ARBA00022679"/>
    </source>
</evidence>
<reference evidence="7 8" key="1">
    <citation type="submission" date="2021-02" db="EMBL/GenBank/DDBJ databases">
        <title>Safari Cat Assemblies.</title>
        <authorList>
            <person name="Bredemeyer K.R."/>
            <person name="Murphy W.J."/>
        </authorList>
    </citation>
    <scope>NUCLEOTIDE SEQUENCE [LARGE SCALE GENOMIC DNA]</scope>
</reference>
<dbReference type="Pfam" id="PF01923">
    <property type="entry name" value="Cob_adeno_trans"/>
    <property type="match status" value="1"/>
</dbReference>
<keyword evidence="8" id="KW-1185">Reference proteome</keyword>
<dbReference type="InterPro" id="IPR036451">
    <property type="entry name" value="CblAdoTrfase-like_sf"/>
</dbReference>
<dbReference type="InterPro" id="IPR029499">
    <property type="entry name" value="PduO-typ"/>
</dbReference>
<reference evidence="7" key="2">
    <citation type="submission" date="2025-08" db="UniProtKB">
        <authorList>
            <consortium name="Ensembl"/>
        </authorList>
    </citation>
    <scope>IDENTIFICATION</scope>
    <source>
        <strain evidence="7">breed Abyssinian</strain>
    </source>
</reference>
<protein>
    <recommendedName>
        <fullName evidence="6">Cobalamin adenosyltransferase-like domain-containing protein</fullName>
    </recommendedName>
</protein>
<comment type="similarity">
    <text evidence="4">Belongs to the Cob(I)alamin adenosyltransferase family.</text>
</comment>
<evidence type="ECO:0000256" key="2">
    <source>
        <dbReference type="ARBA" id="ARBA00022741"/>
    </source>
</evidence>
<accession>A0ABI8AGN0</accession>
<dbReference type="PANTHER" id="PTHR12213">
    <property type="entry name" value="CORRINOID ADENOSYLTRANSFERASE"/>
    <property type="match status" value="1"/>
</dbReference>
<dbReference type="InterPro" id="IPR016030">
    <property type="entry name" value="CblAdoTrfase-like"/>
</dbReference>
<dbReference type="Proteomes" id="UP000823872">
    <property type="component" value="Chromosome D3"/>
</dbReference>
<gene>
    <name evidence="7" type="primary">MMAB</name>
</gene>
<dbReference type="NCBIfam" id="TIGR00636">
    <property type="entry name" value="PduO_Nterm"/>
    <property type="match status" value="1"/>
</dbReference>